<evidence type="ECO:0000313" key="2">
    <source>
        <dbReference type="EMBL" id="SMO72874.1"/>
    </source>
</evidence>
<evidence type="ECO:0000313" key="3">
    <source>
        <dbReference type="Proteomes" id="UP000319712"/>
    </source>
</evidence>
<dbReference type="InterPro" id="IPR055766">
    <property type="entry name" value="DUF7342"/>
</dbReference>
<accession>A0A521DMC5</accession>
<dbReference type="AlphaFoldDB" id="A0A521DMC5"/>
<dbReference type="InterPro" id="IPR036390">
    <property type="entry name" value="WH_DNA-bd_sf"/>
</dbReference>
<proteinExistence type="predicted"/>
<feature type="region of interest" description="Disordered" evidence="1">
    <location>
        <begin position="184"/>
        <end position="203"/>
    </location>
</feature>
<evidence type="ECO:0000256" key="1">
    <source>
        <dbReference type="SAM" id="MobiDB-lite"/>
    </source>
</evidence>
<dbReference type="Pfam" id="PF24033">
    <property type="entry name" value="DUF7342"/>
    <property type="match status" value="1"/>
</dbReference>
<dbReference type="EMBL" id="FXTD01000007">
    <property type="protein sequence ID" value="SMO72874.1"/>
    <property type="molecule type" value="Genomic_DNA"/>
</dbReference>
<feature type="compositionally biased region" description="Polar residues" evidence="1">
    <location>
        <begin position="194"/>
        <end position="203"/>
    </location>
</feature>
<gene>
    <name evidence="2" type="ORF">SAMN06264867_107131</name>
</gene>
<keyword evidence="3" id="KW-1185">Reference proteome</keyword>
<protein>
    <recommendedName>
        <fullName evidence="4">Sugar-specific transcriptional regulator TrmB</fullName>
    </recommendedName>
</protein>
<name>A0A521DMC5_9EURY</name>
<organism evidence="2 3">
    <name type="scientific">Halorubrum cibi</name>
    <dbReference type="NCBI Taxonomy" id="413815"/>
    <lineage>
        <taxon>Archaea</taxon>
        <taxon>Methanobacteriati</taxon>
        <taxon>Methanobacteriota</taxon>
        <taxon>Stenosarchaea group</taxon>
        <taxon>Halobacteria</taxon>
        <taxon>Halobacteriales</taxon>
        <taxon>Haloferacaceae</taxon>
        <taxon>Halorubrum</taxon>
    </lineage>
</organism>
<dbReference type="Proteomes" id="UP000319712">
    <property type="component" value="Unassembled WGS sequence"/>
</dbReference>
<reference evidence="2 3" key="1">
    <citation type="submission" date="2017-05" db="EMBL/GenBank/DDBJ databases">
        <authorList>
            <person name="Varghese N."/>
            <person name="Submissions S."/>
        </authorList>
    </citation>
    <scope>NUCLEOTIDE SEQUENCE [LARGE SCALE GENOMIC DNA]</scope>
    <source>
        <strain evidence="2 3">DSM 19504</strain>
    </source>
</reference>
<dbReference type="SUPFAM" id="SSF46785">
    <property type="entry name" value="Winged helix' DNA-binding domain"/>
    <property type="match status" value="1"/>
</dbReference>
<evidence type="ECO:0008006" key="4">
    <source>
        <dbReference type="Google" id="ProtNLM"/>
    </source>
</evidence>
<sequence length="203" mass="23074">MSLRTDVCTNEATRMDVTDIPEEAYDGAESPPDLTELESPETLLKDGPTRERLLDVITGLRTPTKVSEIADLADCGTETARDYLAWFDEMGMVHRHDGRPVRYERNDAYFQWRRIDRLRDEYSEQEIVDLLADTLDEIDAYRTQFDAADPNDVSLVDASQDRATEDAWEALSEWKTLEQRAALLDAARRDHPPSGSTPSHIDA</sequence>